<dbReference type="GO" id="GO:0034599">
    <property type="term" value="P:cellular response to oxidative stress"/>
    <property type="evidence" value="ECO:0007669"/>
    <property type="project" value="TreeGrafter"/>
</dbReference>
<evidence type="ECO:0000256" key="1">
    <source>
        <dbReference type="ARBA" id="ARBA00005591"/>
    </source>
</evidence>
<dbReference type="OrthoDB" id="4174719at2"/>
<organism evidence="7 8">
    <name type="scientific">Methylovirgula ligni</name>
    <dbReference type="NCBI Taxonomy" id="569860"/>
    <lineage>
        <taxon>Bacteria</taxon>
        <taxon>Pseudomonadati</taxon>
        <taxon>Pseudomonadota</taxon>
        <taxon>Alphaproteobacteria</taxon>
        <taxon>Hyphomicrobiales</taxon>
        <taxon>Beijerinckiaceae</taxon>
        <taxon>Methylovirgula</taxon>
    </lineage>
</organism>
<dbReference type="Proteomes" id="UP000256900">
    <property type="component" value="Unassembled WGS sequence"/>
</dbReference>
<comment type="catalytic activity">
    <reaction evidence="3 5">
        <text>L-methionyl-[protein] + [thioredoxin]-disulfide + H2O = L-methionyl-(S)-S-oxide-[protein] + [thioredoxin]-dithiol</text>
        <dbReference type="Rhea" id="RHEA:14217"/>
        <dbReference type="Rhea" id="RHEA-COMP:10698"/>
        <dbReference type="Rhea" id="RHEA-COMP:10700"/>
        <dbReference type="Rhea" id="RHEA-COMP:12313"/>
        <dbReference type="Rhea" id="RHEA-COMP:12315"/>
        <dbReference type="ChEBI" id="CHEBI:15377"/>
        <dbReference type="ChEBI" id="CHEBI:16044"/>
        <dbReference type="ChEBI" id="CHEBI:29950"/>
        <dbReference type="ChEBI" id="CHEBI:44120"/>
        <dbReference type="ChEBI" id="CHEBI:50058"/>
        <dbReference type="EC" id="1.8.4.11"/>
    </reaction>
</comment>
<dbReference type="Gene3D" id="3.30.1060.10">
    <property type="entry name" value="Peptide methionine sulphoxide reductase MsrA"/>
    <property type="match status" value="1"/>
</dbReference>
<keyword evidence="8" id="KW-1185">Reference proteome</keyword>
<comment type="caution">
    <text evidence="7">The sequence shown here is derived from an EMBL/GenBank/DDBJ whole genome shotgun (WGS) entry which is preliminary data.</text>
</comment>
<name>A0A3D9Z451_9HYPH</name>
<dbReference type="GO" id="GO:0005737">
    <property type="term" value="C:cytoplasm"/>
    <property type="evidence" value="ECO:0007669"/>
    <property type="project" value="TreeGrafter"/>
</dbReference>
<comment type="function">
    <text evidence="5">Has an important function as a repair enzyme for proteins that have been inactivated by oxidation. Catalyzes the reversible oxidation-reduction of methionine sulfoxide in proteins to methionine.</text>
</comment>
<evidence type="ECO:0000313" key="8">
    <source>
        <dbReference type="Proteomes" id="UP000256900"/>
    </source>
</evidence>
<dbReference type="SUPFAM" id="SSF55068">
    <property type="entry name" value="Peptide methionine sulfoxide reductase"/>
    <property type="match status" value="1"/>
</dbReference>
<evidence type="ECO:0000256" key="4">
    <source>
        <dbReference type="ARBA" id="ARBA00048782"/>
    </source>
</evidence>
<dbReference type="EC" id="1.8.4.11" evidence="5"/>
<dbReference type="InterPro" id="IPR002569">
    <property type="entry name" value="Met_Sox_Rdtase_MsrA_dom"/>
</dbReference>
<dbReference type="PANTHER" id="PTHR42799">
    <property type="entry name" value="MITOCHONDRIAL PEPTIDE METHIONINE SULFOXIDE REDUCTASE"/>
    <property type="match status" value="1"/>
</dbReference>
<dbReference type="AlphaFoldDB" id="A0A3D9Z451"/>
<gene>
    <name evidence="5" type="primary">msrA</name>
    <name evidence="7" type="ORF">DES32_0779</name>
</gene>
<dbReference type="NCBIfam" id="TIGR00401">
    <property type="entry name" value="msrA"/>
    <property type="match status" value="1"/>
</dbReference>
<dbReference type="FunFam" id="3.30.1060.10:FF:000001">
    <property type="entry name" value="Peptide methionine sulfoxide reductase MsrA"/>
    <property type="match status" value="1"/>
</dbReference>
<evidence type="ECO:0000313" key="7">
    <source>
        <dbReference type="EMBL" id="REF89555.1"/>
    </source>
</evidence>
<evidence type="ECO:0000259" key="6">
    <source>
        <dbReference type="Pfam" id="PF01625"/>
    </source>
</evidence>
<feature type="active site" evidence="5">
    <location>
        <position position="54"/>
    </location>
</feature>
<dbReference type="RefSeq" id="WP_115835308.1">
    <property type="nucleotide sequence ID" value="NZ_CP025086.1"/>
</dbReference>
<sequence>MFSFRKPLTLPTAAEALPGRPYPLPTAEKHYVLGHALKPPFPHGIELAIFGLGCFWGAERKFWQLGKGIFTTAVGYAGGVTPNPTYEEVCSGKTGHSEVVLVAYDPREISYETLLKTFWEAHDPTQGMRQGNDVGTQYRSVIYTTNEAQHRAAEASKASYGEALKARGLDPITTEIREAGPFYYAEDHHQQYLAKNPSGYCGLGGTGVACQIGTGVAA</sequence>
<comment type="similarity">
    <text evidence="1 5">Belongs to the MsrA Met sulfoxide reductase family.</text>
</comment>
<dbReference type="PANTHER" id="PTHR42799:SF2">
    <property type="entry name" value="MITOCHONDRIAL PEPTIDE METHIONINE SULFOXIDE REDUCTASE"/>
    <property type="match status" value="1"/>
</dbReference>
<reference evidence="7 8" key="1">
    <citation type="submission" date="2018-08" db="EMBL/GenBank/DDBJ databases">
        <title>Genomic Encyclopedia of Type Strains, Phase IV (KMG-IV): sequencing the most valuable type-strain genomes for metagenomic binning, comparative biology and taxonomic classification.</title>
        <authorList>
            <person name="Goeker M."/>
        </authorList>
    </citation>
    <scope>NUCLEOTIDE SEQUENCE [LARGE SCALE GENOMIC DNA]</scope>
    <source>
        <strain evidence="7 8">BW863</strain>
    </source>
</reference>
<evidence type="ECO:0000256" key="3">
    <source>
        <dbReference type="ARBA" id="ARBA00047806"/>
    </source>
</evidence>
<dbReference type="GO" id="GO:0008113">
    <property type="term" value="F:peptide-methionine (S)-S-oxide reductase activity"/>
    <property type="evidence" value="ECO:0007669"/>
    <property type="project" value="UniProtKB-UniRule"/>
</dbReference>
<feature type="domain" description="Peptide methionine sulphoxide reductase MsrA" evidence="6">
    <location>
        <begin position="48"/>
        <end position="201"/>
    </location>
</feature>
<dbReference type="GO" id="GO:0033744">
    <property type="term" value="F:L-methionine:thioredoxin-disulfide S-oxidoreductase activity"/>
    <property type="evidence" value="ECO:0007669"/>
    <property type="project" value="RHEA"/>
</dbReference>
<comment type="catalytic activity">
    <reaction evidence="4 5">
        <text>[thioredoxin]-disulfide + L-methionine + H2O = L-methionine (S)-S-oxide + [thioredoxin]-dithiol</text>
        <dbReference type="Rhea" id="RHEA:19993"/>
        <dbReference type="Rhea" id="RHEA-COMP:10698"/>
        <dbReference type="Rhea" id="RHEA-COMP:10700"/>
        <dbReference type="ChEBI" id="CHEBI:15377"/>
        <dbReference type="ChEBI" id="CHEBI:29950"/>
        <dbReference type="ChEBI" id="CHEBI:50058"/>
        <dbReference type="ChEBI" id="CHEBI:57844"/>
        <dbReference type="ChEBI" id="CHEBI:58772"/>
        <dbReference type="EC" id="1.8.4.11"/>
    </reaction>
</comment>
<evidence type="ECO:0000256" key="2">
    <source>
        <dbReference type="ARBA" id="ARBA00023002"/>
    </source>
</evidence>
<proteinExistence type="inferred from homology"/>
<dbReference type="Pfam" id="PF01625">
    <property type="entry name" value="PMSR"/>
    <property type="match status" value="1"/>
</dbReference>
<dbReference type="InterPro" id="IPR050162">
    <property type="entry name" value="MsrA_MetSO_reductase"/>
</dbReference>
<keyword evidence="2 5" id="KW-0560">Oxidoreductase</keyword>
<dbReference type="HAMAP" id="MF_01401">
    <property type="entry name" value="MsrA"/>
    <property type="match status" value="1"/>
</dbReference>
<dbReference type="EMBL" id="QUMO01000001">
    <property type="protein sequence ID" value="REF89555.1"/>
    <property type="molecule type" value="Genomic_DNA"/>
</dbReference>
<accession>A0A3D9Z451</accession>
<protein>
    <recommendedName>
        <fullName evidence="5">Peptide methionine sulfoxide reductase MsrA</fullName>
        <shortName evidence="5">Protein-methionine-S-oxide reductase</shortName>
        <ecNumber evidence="5">1.8.4.11</ecNumber>
    </recommendedName>
    <alternativeName>
        <fullName evidence="5">Peptide-methionine (S)-S-oxide reductase</fullName>
        <shortName evidence="5">Peptide Met(O) reductase</shortName>
    </alternativeName>
</protein>
<dbReference type="InterPro" id="IPR036509">
    <property type="entry name" value="Met_Sox_Rdtase_MsrA_sf"/>
</dbReference>
<evidence type="ECO:0000256" key="5">
    <source>
        <dbReference type="HAMAP-Rule" id="MF_01401"/>
    </source>
</evidence>